<keyword evidence="2" id="KW-1185">Reference proteome</keyword>
<evidence type="ECO:0000313" key="1">
    <source>
        <dbReference type="EMBL" id="POH75040.1"/>
    </source>
</evidence>
<comment type="caution">
    <text evidence="1">The sequence shown here is derived from an EMBL/GenBank/DDBJ whole genome shotgun (WGS) entry which is preliminary data.</text>
</comment>
<dbReference type="Proteomes" id="UP000237061">
    <property type="component" value="Unassembled WGS sequence"/>
</dbReference>
<proteinExistence type="predicted"/>
<protein>
    <submittedName>
        <fullName evidence="1">Uncharacterized protein</fullName>
    </submittedName>
</protein>
<dbReference type="EMBL" id="PPXC01000001">
    <property type="protein sequence ID" value="POH75040.1"/>
    <property type="molecule type" value="Genomic_DNA"/>
</dbReference>
<reference evidence="1 2" key="1">
    <citation type="submission" date="2018-01" db="EMBL/GenBank/DDBJ databases">
        <title>Arthrobacter sp. nov., from glaciers in China.</title>
        <authorList>
            <person name="Liu Q."/>
            <person name="Xin Y.-H."/>
        </authorList>
    </citation>
    <scope>NUCLEOTIDE SEQUENCE [LARGE SCALE GENOMIC DNA]</scope>
    <source>
        <strain evidence="1 2">HLT2-12-2</strain>
    </source>
</reference>
<sequence length="145" mass="15567">MEQQTLRASVVLQHADMPRRGLTLLHTTRCTAAGPGRLVTFTSYVINEGTEPLARGRLVPMSLSNADMTQLRYIKLPSLDELTVGALAANSYVKWESHYKVTHRDVASGGPLISAMAATAVAQDGTELRDEADVVLEMAAEGDGA</sequence>
<evidence type="ECO:0000313" key="2">
    <source>
        <dbReference type="Proteomes" id="UP000237061"/>
    </source>
</evidence>
<accession>A0A2S4A0N8</accession>
<organism evidence="1 2">
    <name type="scientific">Arthrobacter glacialis</name>
    <dbReference type="NCBI Taxonomy" id="1664"/>
    <lineage>
        <taxon>Bacteria</taxon>
        <taxon>Bacillati</taxon>
        <taxon>Actinomycetota</taxon>
        <taxon>Actinomycetes</taxon>
        <taxon>Micrococcales</taxon>
        <taxon>Micrococcaceae</taxon>
        <taxon>Arthrobacter</taxon>
    </lineage>
</organism>
<dbReference type="AlphaFoldDB" id="A0A2S4A0N8"/>
<name>A0A2S4A0N8_ARTGL</name>
<gene>
    <name evidence="1" type="ORF">CVS27_00025</name>
</gene>